<feature type="domain" description="Transcriptional regulator DauR-like HTH" evidence="1">
    <location>
        <begin position="61"/>
        <end position="121"/>
    </location>
</feature>
<gene>
    <name evidence="2" type="ORF">RHODO2019_13745</name>
</gene>
<dbReference type="Pfam" id="PF13309">
    <property type="entry name" value="HTH_22"/>
    <property type="match status" value="1"/>
</dbReference>
<accession>A0ABY6NXT1</accession>
<evidence type="ECO:0000313" key="3">
    <source>
        <dbReference type="Proteomes" id="UP001164965"/>
    </source>
</evidence>
<dbReference type="InterPro" id="IPR039446">
    <property type="entry name" value="DauR-like"/>
</dbReference>
<dbReference type="EMBL" id="CP110615">
    <property type="protein sequence ID" value="UZJ24210.1"/>
    <property type="molecule type" value="Genomic_DNA"/>
</dbReference>
<sequence length="126" mass="13721">MPEPHPDPHPVIVAITPLVERIGATLVPAGALGPDDVALQWDGEVVGGVRLSGAERAGELADLLENLTAEMGAPLHTLDRARRQRAVRLLDERGAFQYRKSVETVAEALGVTRFTIYNYLNRDRTA</sequence>
<dbReference type="Proteomes" id="UP001164965">
    <property type="component" value="Chromosome"/>
</dbReference>
<evidence type="ECO:0000313" key="2">
    <source>
        <dbReference type="EMBL" id="UZJ24210.1"/>
    </source>
</evidence>
<keyword evidence="3" id="KW-1185">Reference proteome</keyword>
<name>A0ABY6NXT1_9NOCA</name>
<organism evidence="2 3">
    <name type="scientific">Rhodococcus antarcticus</name>
    <dbReference type="NCBI Taxonomy" id="2987751"/>
    <lineage>
        <taxon>Bacteria</taxon>
        <taxon>Bacillati</taxon>
        <taxon>Actinomycetota</taxon>
        <taxon>Actinomycetes</taxon>
        <taxon>Mycobacteriales</taxon>
        <taxon>Nocardiaceae</taxon>
        <taxon>Rhodococcus</taxon>
    </lineage>
</organism>
<reference evidence="2" key="1">
    <citation type="submission" date="2022-10" db="EMBL/GenBank/DDBJ databases">
        <title>Rhodococcus sp.75.</title>
        <authorList>
            <person name="Sun M."/>
        </authorList>
    </citation>
    <scope>NUCLEOTIDE SEQUENCE</scope>
    <source>
        <strain evidence="2">75</strain>
    </source>
</reference>
<evidence type="ECO:0000259" key="1">
    <source>
        <dbReference type="Pfam" id="PF13309"/>
    </source>
</evidence>
<dbReference type="RefSeq" id="WP_265382317.1">
    <property type="nucleotide sequence ID" value="NZ_CP110615.1"/>
</dbReference>
<proteinExistence type="predicted"/>
<dbReference type="InterPro" id="IPR039445">
    <property type="entry name" value="DauR-like_HTH"/>
</dbReference>
<dbReference type="PANTHER" id="PTHR35568:SF1">
    <property type="entry name" value="TRANSCRIPTIONAL REGULATOR DAUR"/>
    <property type="match status" value="1"/>
</dbReference>
<dbReference type="PANTHER" id="PTHR35568">
    <property type="entry name" value="TRANSCRIPTIONAL REGULATOR DAUR"/>
    <property type="match status" value="1"/>
</dbReference>
<protein>
    <submittedName>
        <fullName evidence="2">Helix-turn-helix domain-containing protein</fullName>
    </submittedName>
</protein>